<dbReference type="InterPro" id="IPR042095">
    <property type="entry name" value="SUMF_sf"/>
</dbReference>
<organism evidence="3 4">
    <name type="scientific">Luteimonas lutimaris</name>
    <dbReference type="NCBI Taxonomy" id="698645"/>
    <lineage>
        <taxon>Bacteria</taxon>
        <taxon>Pseudomonadati</taxon>
        <taxon>Pseudomonadota</taxon>
        <taxon>Gammaproteobacteria</taxon>
        <taxon>Lysobacterales</taxon>
        <taxon>Lysobacteraceae</taxon>
        <taxon>Luteimonas</taxon>
    </lineage>
</organism>
<feature type="signal peptide" evidence="1">
    <location>
        <begin position="1"/>
        <end position="20"/>
    </location>
</feature>
<dbReference type="EMBL" id="BAAAZU010000031">
    <property type="protein sequence ID" value="GAA3932516.1"/>
    <property type="molecule type" value="Genomic_DNA"/>
</dbReference>
<dbReference type="RefSeq" id="WP_344760614.1">
    <property type="nucleotide sequence ID" value="NZ_BAAAZU010000031.1"/>
</dbReference>
<protein>
    <submittedName>
        <fullName evidence="3">Formylglycine-generating enzyme family protein</fullName>
    </submittedName>
</protein>
<sequence>MRLAVALPCLLAVAATAALAAGGAAWVRLPGGDFRSALKYEDARKVRIAPFELQQRPVTNAEFLAFVQAHPQWRRDNVASVLAEPRYLSHWASPDVLGDKALPQQPVVQVSWFAASAYCEAQGARLPTWSEWEYAAAADETRRDARSDPAWRERILAWYSTPSNKALPRAGLQTPNAWGVQDLHGLVWEWTDDFSSLLVSGDNRMQGDADKFKFCGAGALSMDDRENYAVLMRVAMLSSLDAVDTTANLGFRCARDVK</sequence>
<keyword evidence="1" id="KW-0732">Signal</keyword>
<accession>A0ABP7N088</accession>
<feature type="chain" id="PRO_5046810834" evidence="1">
    <location>
        <begin position="21"/>
        <end position="258"/>
    </location>
</feature>
<evidence type="ECO:0000259" key="2">
    <source>
        <dbReference type="Pfam" id="PF03781"/>
    </source>
</evidence>
<evidence type="ECO:0000313" key="3">
    <source>
        <dbReference type="EMBL" id="GAA3932516.1"/>
    </source>
</evidence>
<dbReference type="InterPro" id="IPR016187">
    <property type="entry name" value="CTDL_fold"/>
</dbReference>
<gene>
    <name evidence="3" type="ORF">GCM10022229_27680</name>
</gene>
<keyword evidence="4" id="KW-1185">Reference proteome</keyword>
<name>A0ABP7N088_9GAMM</name>
<feature type="domain" description="Sulfatase-modifying factor enzyme-like" evidence="2">
    <location>
        <begin position="25"/>
        <end position="255"/>
    </location>
</feature>
<dbReference type="Pfam" id="PF03781">
    <property type="entry name" value="FGE-sulfatase"/>
    <property type="match status" value="1"/>
</dbReference>
<dbReference type="InterPro" id="IPR051043">
    <property type="entry name" value="Sulfatase_Mod_Factor_Kinase"/>
</dbReference>
<comment type="caution">
    <text evidence="3">The sequence shown here is derived from an EMBL/GenBank/DDBJ whole genome shotgun (WGS) entry which is preliminary data.</text>
</comment>
<reference evidence="4" key="1">
    <citation type="journal article" date="2019" name="Int. J. Syst. Evol. Microbiol.">
        <title>The Global Catalogue of Microorganisms (GCM) 10K type strain sequencing project: providing services to taxonomists for standard genome sequencing and annotation.</title>
        <authorList>
            <consortium name="The Broad Institute Genomics Platform"/>
            <consortium name="The Broad Institute Genome Sequencing Center for Infectious Disease"/>
            <person name="Wu L."/>
            <person name="Ma J."/>
        </authorList>
    </citation>
    <scope>NUCLEOTIDE SEQUENCE [LARGE SCALE GENOMIC DNA]</scope>
    <source>
        <strain evidence="4">JCM 16916</strain>
    </source>
</reference>
<dbReference type="SUPFAM" id="SSF56436">
    <property type="entry name" value="C-type lectin-like"/>
    <property type="match status" value="1"/>
</dbReference>
<dbReference type="InterPro" id="IPR005532">
    <property type="entry name" value="SUMF_dom"/>
</dbReference>
<dbReference type="PANTHER" id="PTHR23150">
    <property type="entry name" value="SULFATASE MODIFYING FACTOR 1, 2"/>
    <property type="match status" value="1"/>
</dbReference>
<dbReference type="PANTHER" id="PTHR23150:SF19">
    <property type="entry name" value="FORMYLGLYCINE-GENERATING ENZYME"/>
    <property type="match status" value="1"/>
</dbReference>
<dbReference type="Proteomes" id="UP001501727">
    <property type="component" value="Unassembled WGS sequence"/>
</dbReference>
<evidence type="ECO:0000256" key="1">
    <source>
        <dbReference type="SAM" id="SignalP"/>
    </source>
</evidence>
<dbReference type="Gene3D" id="3.90.1580.10">
    <property type="entry name" value="paralog of FGE (formylglycine-generating enzyme)"/>
    <property type="match status" value="1"/>
</dbReference>
<proteinExistence type="predicted"/>
<evidence type="ECO:0000313" key="4">
    <source>
        <dbReference type="Proteomes" id="UP001501727"/>
    </source>
</evidence>